<dbReference type="PROSITE" id="PS50041">
    <property type="entry name" value="C_TYPE_LECTIN_2"/>
    <property type="match status" value="1"/>
</dbReference>
<feature type="compositionally biased region" description="Polar residues" evidence="1">
    <location>
        <begin position="311"/>
        <end position="323"/>
    </location>
</feature>
<evidence type="ECO:0000259" key="3">
    <source>
        <dbReference type="PROSITE" id="PS50041"/>
    </source>
</evidence>
<dbReference type="OrthoDB" id="6104412at2759"/>
<reference evidence="4" key="1">
    <citation type="submission" date="2021-03" db="EMBL/GenBank/DDBJ databases">
        <authorList>
            <person name="Bekaert M."/>
        </authorList>
    </citation>
    <scope>NUCLEOTIDE SEQUENCE</scope>
</reference>
<dbReference type="SMART" id="SM00034">
    <property type="entry name" value="CLECT"/>
    <property type="match status" value="1"/>
</dbReference>
<keyword evidence="5" id="KW-1185">Reference proteome</keyword>
<evidence type="ECO:0000313" key="4">
    <source>
        <dbReference type="EMBL" id="CAG2221715.1"/>
    </source>
</evidence>
<gene>
    <name evidence="4" type="ORF">MEDL_35121</name>
</gene>
<name>A0A8S3SNZ6_MYTED</name>
<feature type="transmembrane region" description="Helical" evidence="2">
    <location>
        <begin position="758"/>
        <end position="782"/>
    </location>
</feature>
<dbReference type="CDD" id="cd00037">
    <property type="entry name" value="CLECT"/>
    <property type="match status" value="1"/>
</dbReference>
<evidence type="ECO:0000256" key="1">
    <source>
        <dbReference type="SAM" id="MobiDB-lite"/>
    </source>
</evidence>
<feature type="domain" description="C-type lectin" evidence="3">
    <location>
        <begin position="430"/>
        <end position="548"/>
    </location>
</feature>
<keyword evidence="2" id="KW-1133">Transmembrane helix</keyword>
<dbReference type="Gene3D" id="3.10.100.10">
    <property type="entry name" value="Mannose-Binding Protein A, subunit A"/>
    <property type="match status" value="1"/>
</dbReference>
<keyword evidence="2" id="KW-0472">Membrane</keyword>
<organism evidence="4 5">
    <name type="scientific">Mytilus edulis</name>
    <name type="common">Blue mussel</name>
    <dbReference type="NCBI Taxonomy" id="6550"/>
    <lineage>
        <taxon>Eukaryota</taxon>
        <taxon>Metazoa</taxon>
        <taxon>Spiralia</taxon>
        <taxon>Lophotrochozoa</taxon>
        <taxon>Mollusca</taxon>
        <taxon>Bivalvia</taxon>
        <taxon>Autobranchia</taxon>
        <taxon>Pteriomorphia</taxon>
        <taxon>Mytilida</taxon>
        <taxon>Mytiloidea</taxon>
        <taxon>Mytilidae</taxon>
        <taxon>Mytilinae</taxon>
        <taxon>Mytilus</taxon>
    </lineage>
</organism>
<dbReference type="SUPFAM" id="SSF56436">
    <property type="entry name" value="C-type lectin-like"/>
    <property type="match status" value="1"/>
</dbReference>
<keyword evidence="2" id="KW-0812">Transmembrane</keyword>
<protein>
    <submittedName>
        <fullName evidence="4">MRC</fullName>
    </submittedName>
</protein>
<evidence type="ECO:0000256" key="2">
    <source>
        <dbReference type="SAM" id="Phobius"/>
    </source>
</evidence>
<feature type="compositionally biased region" description="Low complexity" evidence="1">
    <location>
        <begin position="204"/>
        <end position="296"/>
    </location>
</feature>
<sequence>MDYNASNNLPTSYPYMNNYNHQQSYHTTFQQNPQNQLPNHVPNQPTVRCTLNCKCCSKFLLTGKACSCHQDKVSIGTQTDSLQANFQKEDYFKPKTSAYQFLQAEINRVVKDNKFNSTSDKGFESAVTCIVSFLSGLQHTPTTRDKVKQRVKKRIYNQQSYQKTKQIAEANGVSVKKCQSVAVKRNLTYPIETPPTNTKQPRKSSPVHSSPVLSSPDRSSPVRSSPVRSSPDRSSPVRSSPVRSSPDRSSPVRSSPVRSSPDRASPVRSSPDPASPVSPSAVRSSPVHSSSSRSSPGQPVTLSSPEAVGSPETTKSLNPQDIISSPASTSSSVTTRVKVFKNSSGVTFHIQDTVCIARGKNSCDYAKVTSVWNTKVDITYLKKTAKGLKTWIVSHDKPYTDSVHINTIFFSFGKAEWSSDIHYTRHLCRYHYHYTAVSWASAREICERTNRTLLIIDSSTEMMNISDTIMPHVESVKPDGYSISEILWIGLHQEINPVRLLWDTCTEYTITNQWSTSPGNSEGCVIFNHTDTMFSIQACSNTESFICEDTSNESGDCFDEVSIELTDRTFGIGSDGATDTTNSLEECAKLCNDDGTCAAFQHKSVNSVIEYIFTLYDNTSSITSEISNYYCPMYSSSVSPTSSSLYSSDITTSTLSETSHIAVYSSDPTMISTELLSSQTTTSSSGVMTSSNVVSGTSSSTCYCPCSASVASSSITTEELQAKIDKIQTELTVDKKETSSYKRRLTSAPDNRVSAQSIGYVGVVILTIVIGLLIVIDIPTLVKDTRNFFKRCCSLCKGKL</sequence>
<dbReference type="EMBL" id="CAJPWZ010001692">
    <property type="protein sequence ID" value="CAG2221715.1"/>
    <property type="molecule type" value="Genomic_DNA"/>
</dbReference>
<dbReference type="Proteomes" id="UP000683360">
    <property type="component" value="Unassembled WGS sequence"/>
</dbReference>
<proteinExistence type="predicted"/>
<evidence type="ECO:0000313" key="5">
    <source>
        <dbReference type="Proteomes" id="UP000683360"/>
    </source>
</evidence>
<dbReference type="InterPro" id="IPR016186">
    <property type="entry name" value="C-type_lectin-like/link_sf"/>
</dbReference>
<feature type="region of interest" description="Disordered" evidence="1">
    <location>
        <begin position="189"/>
        <end position="329"/>
    </location>
</feature>
<dbReference type="InterPro" id="IPR001304">
    <property type="entry name" value="C-type_lectin-like"/>
</dbReference>
<accession>A0A8S3SNZ6</accession>
<dbReference type="AlphaFoldDB" id="A0A8S3SNZ6"/>
<dbReference type="InterPro" id="IPR016187">
    <property type="entry name" value="CTDL_fold"/>
</dbReference>
<comment type="caution">
    <text evidence="4">The sequence shown here is derived from an EMBL/GenBank/DDBJ whole genome shotgun (WGS) entry which is preliminary data.</text>
</comment>
<dbReference type="Pfam" id="PF00059">
    <property type="entry name" value="Lectin_C"/>
    <property type="match status" value="1"/>
</dbReference>